<protein>
    <submittedName>
        <fullName evidence="1">Uncharacterized protein</fullName>
    </submittedName>
</protein>
<evidence type="ECO:0000313" key="2">
    <source>
        <dbReference type="Proteomes" id="UP000186601"/>
    </source>
</evidence>
<dbReference type="EMBL" id="MLYV02000358">
    <property type="protein sequence ID" value="PSS06638.1"/>
    <property type="molecule type" value="Genomic_DNA"/>
</dbReference>
<comment type="caution">
    <text evidence="1">The sequence shown here is derived from an EMBL/GenBank/DDBJ whole genome shotgun (WGS) entry which is preliminary data.</text>
</comment>
<dbReference type="Proteomes" id="UP000186601">
    <property type="component" value="Unassembled WGS sequence"/>
</dbReference>
<organism evidence="1 2">
    <name type="scientific">Hermanssonia centrifuga</name>
    <dbReference type="NCBI Taxonomy" id="98765"/>
    <lineage>
        <taxon>Eukaryota</taxon>
        <taxon>Fungi</taxon>
        <taxon>Dikarya</taxon>
        <taxon>Basidiomycota</taxon>
        <taxon>Agaricomycotina</taxon>
        <taxon>Agaricomycetes</taxon>
        <taxon>Polyporales</taxon>
        <taxon>Meruliaceae</taxon>
        <taxon>Hermanssonia</taxon>
    </lineage>
</organism>
<sequence>MQRGEDIRMKLNAGLPSDTDIDQVLDAEMASTEDSSEDVRTNRYDGEEARYVVPTGLHVSIRGSDLFCFHIQDSSILSSTAASEYSMAPSQTCSRAQSRYANDLQGYVIGAKTWIGN</sequence>
<gene>
    <name evidence="1" type="ORF">PHLCEN_2v3594</name>
</gene>
<name>A0A2R6QEQ8_9APHY</name>
<proteinExistence type="predicted"/>
<reference evidence="1 2" key="1">
    <citation type="submission" date="2018-02" db="EMBL/GenBank/DDBJ databases">
        <title>Genome sequence of the basidiomycete white-rot fungus Phlebia centrifuga.</title>
        <authorList>
            <person name="Granchi Z."/>
            <person name="Peng M."/>
            <person name="de Vries R.P."/>
            <person name="Hilden K."/>
            <person name="Makela M.R."/>
            <person name="Grigoriev I."/>
            <person name="Riley R."/>
        </authorList>
    </citation>
    <scope>NUCLEOTIDE SEQUENCE [LARGE SCALE GENOMIC DNA]</scope>
    <source>
        <strain evidence="1 2">FBCC195</strain>
    </source>
</reference>
<dbReference type="AlphaFoldDB" id="A0A2R6QEQ8"/>
<keyword evidence="2" id="KW-1185">Reference proteome</keyword>
<evidence type="ECO:0000313" key="1">
    <source>
        <dbReference type="EMBL" id="PSS06638.1"/>
    </source>
</evidence>
<accession>A0A2R6QEQ8</accession>